<comment type="similarity">
    <text evidence="3 9">Belongs to the CobD/CbiB family.</text>
</comment>
<dbReference type="UniPathway" id="UPA00148"/>
<feature type="transmembrane region" description="Helical" evidence="9">
    <location>
        <begin position="84"/>
        <end position="103"/>
    </location>
</feature>
<evidence type="ECO:0000256" key="1">
    <source>
        <dbReference type="ARBA" id="ARBA00004651"/>
    </source>
</evidence>
<dbReference type="Pfam" id="PF03186">
    <property type="entry name" value="CobD_Cbib"/>
    <property type="match status" value="1"/>
</dbReference>
<keyword evidence="8 9" id="KW-0472">Membrane</keyword>
<protein>
    <recommendedName>
        <fullName evidence="9">Cobalamin biosynthesis protein CobD</fullName>
    </recommendedName>
</protein>
<dbReference type="InterPro" id="IPR004485">
    <property type="entry name" value="Cobalamin_biosynth_CobD/CbiB"/>
</dbReference>
<dbReference type="HAMAP" id="MF_00024">
    <property type="entry name" value="CobD_CbiB"/>
    <property type="match status" value="1"/>
</dbReference>
<evidence type="ECO:0000256" key="7">
    <source>
        <dbReference type="ARBA" id="ARBA00022989"/>
    </source>
</evidence>
<comment type="caution">
    <text evidence="9">Lacks conserved residue(s) required for the propagation of feature annotation.</text>
</comment>
<comment type="function">
    <text evidence="9">Converts cobyric acid to cobinamide by the addition of aminopropanol on the F carboxylic group.</text>
</comment>
<keyword evidence="7 9" id="KW-1133">Transmembrane helix</keyword>
<comment type="caution">
    <text evidence="10">The sequence shown here is derived from an EMBL/GenBank/DDBJ whole genome shotgun (WGS) entry which is preliminary data.</text>
</comment>
<evidence type="ECO:0000256" key="3">
    <source>
        <dbReference type="ARBA" id="ARBA00006263"/>
    </source>
</evidence>
<evidence type="ECO:0000313" key="10">
    <source>
        <dbReference type="EMBL" id="RZD14562.1"/>
    </source>
</evidence>
<dbReference type="AlphaFoldDB" id="A0A519BBA0"/>
<dbReference type="GO" id="GO:0009236">
    <property type="term" value="P:cobalamin biosynthetic process"/>
    <property type="evidence" value="ECO:0007669"/>
    <property type="project" value="UniProtKB-UniRule"/>
</dbReference>
<feature type="transmembrane region" description="Helical" evidence="9">
    <location>
        <begin position="45"/>
        <end position="78"/>
    </location>
</feature>
<evidence type="ECO:0000256" key="5">
    <source>
        <dbReference type="ARBA" id="ARBA00022573"/>
    </source>
</evidence>
<reference evidence="10 11" key="1">
    <citation type="submission" date="2019-01" db="EMBL/GenBank/DDBJ databases">
        <title>Insights into ecological role of a new deltaproteobacterial order Candidatus Sinidesulfobacterales (Sva0485) by metagenomics and metatranscriptomics.</title>
        <authorList>
            <person name="Tan S."/>
            <person name="Liu J."/>
            <person name="Fang Y."/>
            <person name="Hedlund B.P."/>
            <person name="Lian Z.H."/>
            <person name="Huang L.Y."/>
            <person name="Li J.T."/>
            <person name="Huang L.N."/>
            <person name="Li W.J."/>
            <person name="Jiang H.C."/>
            <person name="Dong H.L."/>
            <person name="Shu W.S."/>
        </authorList>
    </citation>
    <scope>NUCLEOTIDE SEQUENCE [LARGE SCALE GENOMIC DNA]</scope>
    <source>
        <strain evidence="10">AP3</strain>
    </source>
</reference>
<dbReference type="PANTHER" id="PTHR34308:SF1">
    <property type="entry name" value="COBALAMIN BIOSYNTHESIS PROTEIN CBIB"/>
    <property type="match status" value="1"/>
</dbReference>
<feature type="transmembrane region" description="Helical" evidence="9">
    <location>
        <begin position="187"/>
        <end position="210"/>
    </location>
</feature>
<proteinExistence type="inferred from homology"/>
<comment type="subcellular location">
    <subcellularLocation>
        <location evidence="1 9">Cell membrane</location>
        <topology evidence="1 9">Multi-pass membrane protein</topology>
    </subcellularLocation>
</comment>
<comment type="pathway">
    <text evidence="2 9">Cofactor biosynthesis; adenosylcobalamin biosynthesis.</text>
</comment>
<sequence length="349" mass="39119">MYNYYIFISLPVIAFLLEYLIVGGIQYRYHIVNLMGYISGLTERVFYGISGNFLSGLIFNVSTLLIISGIFMILSFIIVKISIYLFYAFFIYAVSSFISTGGLKHAAMEVYNKLKDNNITDARKNLISLAGRDGETLDVSEISRAAIESIAENTGDGIGSVFFYIAAGFLIGQWIKSGEGNWSASFPLVFALTSAVIYKTANLMDSLVGYKNERYMRFGKFSAKLDDMLNYIPFRLTAFFMILSVVILRVFSKNYDIKNALKSWKKFKNLHPSPNAGQLESVMAGSLRIKLGGINYYGGKISKRPVIGFEYYGRAGKEDILRGIRIMELASLIILIFYISTSASLLILH</sequence>
<dbReference type="NCBIfam" id="TIGR00380">
    <property type="entry name" value="cobal_cbiB"/>
    <property type="match status" value="1"/>
</dbReference>
<keyword evidence="5 9" id="KW-0169">Cobalamin biosynthesis</keyword>
<dbReference type="PANTHER" id="PTHR34308">
    <property type="entry name" value="COBALAMIN BIOSYNTHESIS PROTEIN CBIB"/>
    <property type="match status" value="1"/>
</dbReference>
<keyword evidence="6 9" id="KW-0812">Transmembrane</keyword>
<evidence type="ECO:0000256" key="8">
    <source>
        <dbReference type="ARBA" id="ARBA00023136"/>
    </source>
</evidence>
<feature type="transmembrane region" description="Helical" evidence="9">
    <location>
        <begin position="231"/>
        <end position="251"/>
    </location>
</feature>
<dbReference type="Proteomes" id="UP000320813">
    <property type="component" value="Unassembled WGS sequence"/>
</dbReference>
<feature type="transmembrane region" description="Helical" evidence="9">
    <location>
        <begin position="6"/>
        <end position="25"/>
    </location>
</feature>
<evidence type="ECO:0000256" key="9">
    <source>
        <dbReference type="HAMAP-Rule" id="MF_00024"/>
    </source>
</evidence>
<keyword evidence="4 9" id="KW-1003">Cell membrane</keyword>
<feature type="transmembrane region" description="Helical" evidence="9">
    <location>
        <begin position="157"/>
        <end position="175"/>
    </location>
</feature>
<feature type="transmembrane region" description="Helical" evidence="9">
    <location>
        <begin position="329"/>
        <end position="348"/>
    </location>
</feature>
<dbReference type="GO" id="GO:0015420">
    <property type="term" value="F:ABC-type vitamin B12 transporter activity"/>
    <property type="evidence" value="ECO:0007669"/>
    <property type="project" value="UniProtKB-UniRule"/>
</dbReference>
<evidence type="ECO:0000256" key="2">
    <source>
        <dbReference type="ARBA" id="ARBA00004953"/>
    </source>
</evidence>
<name>A0A519BBA0_9DELT</name>
<dbReference type="EMBL" id="SGBD01000002">
    <property type="protein sequence ID" value="RZD14562.1"/>
    <property type="molecule type" value="Genomic_DNA"/>
</dbReference>
<evidence type="ECO:0000256" key="4">
    <source>
        <dbReference type="ARBA" id="ARBA00022475"/>
    </source>
</evidence>
<gene>
    <name evidence="9 10" type="primary">cobD</name>
    <name evidence="10" type="ORF">EVJ47_05165</name>
</gene>
<accession>A0A519BBA0</accession>
<organism evidence="10 11">
    <name type="scientific">Candidatus Acidulodesulfobacterium ferriphilum</name>
    <dbReference type="NCBI Taxonomy" id="2597223"/>
    <lineage>
        <taxon>Bacteria</taxon>
        <taxon>Deltaproteobacteria</taxon>
        <taxon>Candidatus Acidulodesulfobacterales</taxon>
        <taxon>Candidatus Acidulodesulfobacterium</taxon>
    </lineage>
</organism>
<evidence type="ECO:0000256" key="6">
    <source>
        <dbReference type="ARBA" id="ARBA00022692"/>
    </source>
</evidence>
<evidence type="ECO:0000313" key="11">
    <source>
        <dbReference type="Proteomes" id="UP000320813"/>
    </source>
</evidence>
<dbReference type="GO" id="GO:0005886">
    <property type="term" value="C:plasma membrane"/>
    <property type="evidence" value="ECO:0007669"/>
    <property type="project" value="UniProtKB-SubCell"/>
</dbReference>
<dbReference type="GO" id="GO:0048472">
    <property type="term" value="F:threonine-phosphate decarboxylase activity"/>
    <property type="evidence" value="ECO:0007669"/>
    <property type="project" value="InterPro"/>
</dbReference>